<evidence type="ECO:0008006" key="3">
    <source>
        <dbReference type="Google" id="ProtNLM"/>
    </source>
</evidence>
<comment type="caution">
    <text evidence="1">The sequence shown here is derived from an EMBL/GenBank/DDBJ whole genome shotgun (WGS) entry which is preliminary data.</text>
</comment>
<evidence type="ECO:0000313" key="1">
    <source>
        <dbReference type="EMBL" id="GIE38173.1"/>
    </source>
</evidence>
<dbReference type="Proteomes" id="UP000631312">
    <property type="component" value="Unassembled WGS sequence"/>
</dbReference>
<sequence length="160" mass="17784">MAGKRIESVVGLHRDPAPVRLDGSLDRVDYSDRFTLRTEVTATPEQWARAVFGDVPNLGQLFIWRTVLGLRLSSGRSPDTVAGWRTGGRGADWIRLEAASWFLSANLIVHTGPGWVSLTTLLRYDRDPARHVWPTLARVHRLLVPGVLRDARPARSAGRA</sequence>
<dbReference type="EMBL" id="BOMP01000016">
    <property type="protein sequence ID" value="GIE38173.1"/>
    <property type="molecule type" value="Genomic_DNA"/>
</dbReference>
<keyword evidence="2" id="KW-1185">Reference proteome</keyword>
<proteinExistence type="predicted"/>
<organism evidence="1 2">
    <name type="scientific">Actinoplanes lobatus</name>
    <dbReference type="NCBI Taxonomy" id="113568"/>
    <lineage>
        <taxon>Bacteria</taxon>
        <taxon>Bacillati</taxon>
        <taxon>Actinomycetota</taxon>
        <taxon>Actinomycetes</taxon>
        <taxon>Micromonosporales</taxon>
        <taxon>Micromonosporaceae</taxon>
        <taxon>Actinoplanes</taxon>
    </lineage>
</organism>
<protein>
    <recommendedName>
        <fullName evidence="3">DUF2867 domain-containing protein</fullName>
    </recommendedName>
</protein>
<gene>
    <name evidence="1" type="ORF">Alo02nite_10710</name>
</gene>
<evidence type="ECO:0000313" key="2">
    <source>
        <dbReference type="Proteomes" id="UP000631312"/>
    </source>
</evidence>
<name>A0ABQ4AB07_9ACTN</name>
<reference evidence="1 2" key="1">
    <citation type="submission" date="2021-01" db="EMBL/GenBank/DDBJ databases">
        <title>Whole genome shotgun sequence of Actinoplanes lobatus NBRC 12513.</title>
        <authorList>
            <person name="Komaki H."/>
            <person name="Tamura T."/>
        </authorList>
    </citation>
    <scope>NUCLEOTIDE SEQUENCE [LARGE SCALE GENOMIC DNA]</scope>
    <source>
        <strain evidence="1 2">NBRC 12513</strain>
    </source>
</reference>
<accession>A0ABQ4AB07</accession>